<dbReference type="GO" id="GO:0009055">
    <property type="term" value="F:electron transfer activity"/>
    <property type="evidence" value="ECO:0007669"/>
    <property type="project" value="InterPro"/>
</dbReference>
<evidence type="ECO:0008006" key="3">
    <source>
        <dbReference type="Google" id="ProtNLM"/>
    </source>
</evidence>
<dbReference type="InterPro" id="IPR010980">
    <property type="entry name" value="Cyt_c/b562"/>
</dbReference>
<dbReference type="GO" id="GO:0005506">
    <property type="term" value="F:iron ion binding"/>
    <property type="evidence" value="ECO:0007669"/>
    <property type="project" value="InterPro"/>
</dbReference>
<dbReference type="Proteomes" id="UP000095347">
    <property type="component" value="Unassembled WGS sequence"/>
</dbReference>
<gene>
    <name evidence="1" type="ORF">BEN30_03550</name>
</gene>
<name>A0A1E5QB50_9PROT</name>
<evidence type="ECO:0000313" key="1">
    <source>
        <dbReference type="EMBL" id="OEJ69181.1"/>
    </source>
</evidence>
<dbReference type="AlphaFoldDB" id="A0A1E5QB50"/>
<dbReference type="SUPFAM" id="SSF47175">
    <property type="entry name" value="Cytochromes"/>
    <property type="match status" value="1"/>
</dbReference>
<sequence length="160" mass="17108">MNPKTFLFGTILTVALLTSGAISRAEEAKADSGSADARTLVEMPSHMQAHMLGNMRDHLHVLDDVLAALANGNADEAGKIVEQRLGMSSLDDHGAAHLAMFMPKGMQAIGTELHHAASRFAQAAANADVEHTFESQQAVFEALQGITVQCNACHDGYRIR</sequence>
<accession>A0A1E5QB50</accession>
<reference evidence="2" key="1">
    <citation type="submission" date="2016-07" db="EMBL/GenBank/DDBJ databases">
        <authorList>
            <person name="Florea S."/>
            <person name="Webb J.S."/>
            <person name="Jaromczyk J."/>
            <person name="Schardl C.L."/>
        </authorList>
    </citation>
    <scope>NUCLEOTIDE SEQUENCE [LARGE SCALE GENOMIC DNA]</scope>
    <source>
        <strain evidence="2">MV-1</strain>
    </source>
</reference>
<protein>
    <recommendedName>
        <fullName evidence="3">Cytochrome C</fullName>
    </recommendedName>
</protein>
<dbReference type="RefSeq" id="WP_069956646.1">
    <property type="nucleotide sequence ID" value="NZ_MCGG01000008.1"/>
</dbReference>
<dbReference type="Gene3D" id="1.20.120.10">
    <property type="entry name" value="Cytochrome c/b562"/>
    <property type="match status" value="1"/>
</dbReference>
<dbReference type="GO" id="GO:0022900">
    <property type="term" value="P:electron transport chain"/>
    <property type="evidence" value="ECO:0007669"/>
    <property type="project" value="InterPro"/>
</dbReference>
<keyword evidence="2" id="KW-1185">Reference proteome</keyword>
<dbReference type="InterPro" id="IPR002321">
    <property type="entry name" value="Cyt_c_II"/>
</dbReference>
<organism evidence="1 2">
    <name type="scientific">Magnetovibrio blakemorei</name>
    <dbReference type="NCBI Taxonomy" id="28181"/>
    <lineage>
        <taxon>Bacteria</taxon>
        <taxon>Pseudomonadati</taxon>
        <taxon>Pseudomonadota</taxon>
        <taxon>Alphaproteobacteria</taxon>
        <taxon>Rhodospirillales</taxon>
        <taxon>Magnetovibrionaceae</taxon>
        <taxon>Magnetovibrio</taxon>
    </lineage>
</organism>
<evidence type="ECO:0000313" key="2">
    <source>
        <dbReference type="Proteomes" id="UP000095347"/>
    </source>
</evidence>
<dbReference type="OrthoDB" id="1150802at2"/>
<dbReference type="GO" id="GO:0020037">
    <property type="term" value="F:heme binding"/>
    <property type="evidence" value="ECO:0007669"/>
    <property type="project" value="InterPro"/>
</dbReference>
<comment type="caution">
    <text evidence="1">The sequence shown here is derived from an EMBL/GenBank/DDBJ whole genome shotgun (WGS) entry which is preliminary data.</text>
</comment>
<proteinExistence type="predicted"/>
<dbReference type="EMBL" id="MCGG01000008">
    <property type="protein sequence ID" value="OEJ69181.1"/>
    <property type="molecule type" value="Genomic_DNA"/>
</dbReference>
<dbReference type="PROSITE" id="PS51009">
    <property type="entry name" value="CYTCII"/>
    <property type="match status" value="1"/>
</dbReference>